<organism evidence="1">
    <name type="scientific">Marseillevirus LCMAC102</name>
    <dbReference type="NCBI Taxonomy" id="2506603"/>
    <lineage>
        <taxon>Viruses</taxon>
        <taxon>Varidnaviria</taxon>
        <taxon>Bamfordvirae</taxon>
        <taxon>Nucleocytoviricota</taxon>
        <taxon>Megaviricetes</taxon>
        <taxon>Pimascovirales</taxon>
        <taxon>Pimascovirales incertae sedis</taxon>
        <taxon>Marseilleviridae</taxon>
    </lineage>
</organism>
<reference evidence="1" key="1">
    <citation type="journal article" date="2019" name="MBio">
        <title>Virus Genomes from Deep Sea Sediments Expand the Ocean Megavirome and Support Independent Origins of Viral Gigantism.</title>
        <authorList>
            <person name="Backstrom D."/>
            <person name="Yutin N."/>
            <person name="Jorgensen S.L."/>
            <person name="Dharamshi J."/>
            <person name="Homa F."/>
            <person name="Zaremba-Niedwiedzka K."/>
            <person name="Spang A."/>
            <person name="Wolf Y.I."/>
            <person name="Koonin E.V."/>
            <person name="Ettema T.J."/>
        </authorList>
    </citation>
    <scope>NUCLEOTIDE SEQUENCE</scope>
</reference>
<gene>
    <name evidence="1" type="ORF">LCMAC102_04130</name>
</gene>
<dbReference type="EMBL" id="MK500334">
    <property type="protein sequence ID" value="QBK86617.1"/>
    <property type="molecule type" value="Genomic_DNA"/>
</dbReference>
<name>A0A481YUK6_9VIRU</name>
<accession>A0A481YUK6</accession>
<protein>
    <submittedName>
        <fullName evidence="1">Uncharacterized protein</fullName>
    </submittedName>
</protein>
<evidence type="ECO:0000313" key="1">
    <source>
        <dbReference type="EMBL" id="QBK86617.1"/>
    </source>
</evidence>
<sequence length="338" mass="39287">MASSVENFLKSDFFRNLFEEFCKKCVSEFRTEIEPKENLRVSPKNSEVVIVLNYGPKSHAIFGDFGDTNRSFKDDYLMKQNWIKSNRKLAFGFGWVVMQKDKLEDVKKALGDMNVVFREVERMDYEKEVRNSKSHSSEPLKELVEEKSKKKFKAVKNKWGNNEEPASGFVFIKLPVGNNNKNIAVAVGLQDPDADTTLRGLLSILPFNEELKKECKIKGWRYLTEKMIGTIFTQNQKLAEQLDKMRKCELDEGYYVMLCATCEHDKTNKQKCLSVPFKFRDEEQWGIYDGTGFDDLYEEFNDWLQNNGHEGWYIDDILETEKDITPAEARNPVIVPVI</sequence>
<proteinExistence type="predicted"/>